<feature type="compositionally biased region" description="Polar residues" evidence="15">
    <location>
        <begin position="135"/>
        <end position="153"/>
    </location>
</feature>
<keyword evidence="11 14" id="KW-0496">Mitochondrion</keyword>
<sequence length="589" mass="65898">MLPLSRTGTRSLRNPGLRTTSATHRIASSPVWIRSIARNNKPNNAPKKPTEFGRPVGKPAPAGPGGVNAAFNQPVQGARSSNKSGKPEYSKNQEEISKDASPERNKISQSAAANAKNAGSRGKESTEFSEKQEEFNTPASPAENTAPQSTSPSAVDPAKTQIPPQPLPDLTQGIPSTLEFEAMGRTMKAPLNLTEAEEQEAPGGGGRGRGELPASAYVSSTEKRRLQWANYMYAAFAVTVATGTVFLGRNWETEEEELSHPDAPSGWAVGLIWARAKARLGDQLNYYNEPAFRKLLPDSHPIFERPYTLVLSMEDLLVHSEWTREHGWRMAKRPGVDYFLRYLSQYYELVIFTSQPWAMAEPIIRKLDPYHIVTWPLFREATRYENGEYIKDLSYLNRDLSKVILIDTKAEHAQKQPENAIILKKWEGDPKDTELVALIPFLEYLHTMATPDVRKAISSFEGKHIPTEFARREAIARKKFHEQIAEEKKQRPKRSGVGMFSNALGIKHQNMMMDPADQSPAEAFAQGKMLQDQARERGQRNYEALEKEIRENGEKWLKEEAMLEEKAKEEGMKAMKSGFTSYLGGGGAK</sequence>
<dbReference type="SUPFAM" id="SSF56784">
    <property type="entry name" value="HAD-like"/>
    <property type="match status" value="1"/>
</dbReference>
<dbReference type="HOGENOM" id="CLU_023309_0_0_1"/>
<evidence type="ECO:0000256" key="9">
    <source>
        <dbReference type="ARBA" id="ARBA00022989"/>
    </source>
</evidence>
<comment type="subunit">
    <text evidence="14">Component of the TIM23 complex.</text>
</comment>
<evidence type="ECO:0000256" key="2">
    <source>
        <dbReference type="ARBA" id="ARBA00006344"/>
    </source>
</evidence>
<dbReference type="PANTHER" id="PTHR12210">
    <property type="entry name" value="DULLARD PROTEIN PHOSPHATASE"/>
    <property type="match status" value="1"/>
</dbReference>
<dbReference type="Proteomes" id="UP000006753">
    <property type="component" value="Unassembled WGS sequence"/>
</dbReference>
<dbReference type="KEGG" id="mbe:MBM_03931"/>
<evidence type="ECO:0000256" key="11">
    <source>
        <dbReference type="ARBA" id="ARBA00023128"/>
    </source>
</evidence>
<keyword evidence="7 14" id="KW-0653">Protein transport</keyword>
<dbReference type="FunCoup" id="K1XZE6">
    <property type="interactions" value="422"/>
</dbReference>
<dbReference type="PROSITE" id="PS50969">
    <property type="entry name" value="FCP1"/>
    <property type="match status" value="1"/>
</dbReference>
<accession>K1XZE6</accession>
<feature type="region of interest" description="Disordered" evidence="15">
    <location>
        <begin position="1"/>
        <end position="173"/>
    </location>
</feature>
<evidence type="ECO:0000259" key="16">
    <source>
        <dbReference type="PROSITE" id="PS50969"/>
    </source>
</evidence>
<protein>
    <recommendedName>
        <fullName evidence="3 14">Mitochondrial import inner membrane translocase subunit TIM50</fullName>
    </recommendedName>
</protein>
<keyword evidence="8 14" id="KW-0809">Transit peptide</keyword>
<evidence type="ECO:0000256" key="14">
    <source>
        <dbReference type="RuleBase" id="RU365079"/>
    </source>
</evidence>
<dbReference type="Gene3D" id="3.40.50.1000">
    <property type="entry name" value="HAD superfamily/HAD-like"/>
    <property type="match status" value="1"/>
</dbReference>
<keyword evidence="12" id="KW-0472">Membrane</keyword>
<dbReference type="OMA" id="NLRQPYT"/>
<dbReference type="GeneID" id="18759866"/>
<name>K1XZE6_MARBU</name>
<dbReference type="InterPro" id="IPR050365">
    <property type="entry name" value="TIM50"/>
</dbReference>
<feature type="region of interest" description="Disordered" evidence="15">
    <location>
        <begin position="192"/>
        <end position="216"/>
    </location>
</feature>
<evidence type="ECO:0000256" key="4">
    <source>
        <dbReference type="ARBA" id="ARBA00022448"/>
    </source>
</evidence>
<dbReference type="GO" id="GO:0005744">
    <property type="term" value="C:TIM23 mitochondrial import inner membrane translocase complex"/>
    <property type="evidence" value="ECO:0007669"/>
    <property type="project" value="UniProtKB-UniRule"/>
</dbReference>
<keyword evidence="10 14" id="KW-0811">Translocation</keyword>
<proteinExistence type="inferred from homology"/>
<evidence type="ECO:0000256" key="1">
    <source>
        <dbReference type="ARBA" id="ARBA00004434"/>
    </source>
</evidence>
<dbReference type="AlphaFoldDB" id="K1XZE6"/>
<evidence type="ECO:0000313" key="18">
    <source>
        <dbReference type="Proteomes" id="UP000006753"/>
    </source>
</evidence>
<evidence type="ECO:0000256" key="3">
    <source>
        <dbReference type="ARBA" id="ARBA00020799"/>
    </source>
</evidence>
<dbReference type="Pfam" id="PF03031">
    <property type="entry name" value="NIF"/>
    <property type="match status" value="1"/>
</dbReference>
<dbReference type="InterPro" id="IPR023214">
    <property type="entry name" value="HAD_sf"/>
</dbReference>
<keyword evidence="4 14" id="KW-0813">Transport</keyword>
<keyword evidence="6" id="KW-0999">Mitochondrion inner membrane</keyword>
<comment type="similarity">
    <text evidence="2 14">Belongs to the TIM50 family.</text>
</comment>
<feature type="compositionally biased region" description="Polar residues" evidence="15">
    <location>
        <begin position="71"/>
        <end position="84"/>
    </location>
</feature>
<feature type="compositionally biased region" description="Basic and acidic residues" evidence="15">
    <location>
        <begin position="85"/>
        <end position="106"/>
    </location>
</feature>
<dbReference type="SMART" id="SM00577">
    <property type="entry name" value="CPDc"/>
    <property type="match status" value="1"/>
</dbReference>
<dbReference type="FunFam" id="3.40.50.1000:FF:000019">
    <property type="entry name" value="Mitochondrial import inner membrane translocase subunit TIM50"/>
    <property type="match status" value="1"/>
</dbReference>
<dbReference type="InterPro" id="IPR004274">
    <property type="entry name" value="FCP1_dom"/>
</dbReference>
<evidence type="ECO:0000256" key="15">
    <source>
        <dbReference type="SAM" id="MobiDB-lite"/>
    </source>
</evidence>
<evidence type="ECO:0000313" key="17">
    <source>
        <dbReference type="EMBL" id="EKD18159.1"/>
    </source>
</evidence>
<dbReference type="InParanoid" id="K1XZE6"/>
<evidence type="ECO:0000256" key="5">
    <source>
        <dbReference type="ARBA" id="ARBA00022692"/>
    </source>
</evidence>
<comment type="subcellular location">
    <subcellularLocation>
        <location evidence="1 14">Mitochondrion inner membrane</location>
        <topology evidence="1 14">Single-pass membrane protein</topology>
    </subcellularLocation>
</comment>
<gene>
    <name evidence="17" type="ORF">MBM_03931</name>
</gene>
<evidence type="ECO:0000256" key="10">
    <source>
        <dbReference type="ARBA" id="ARBA00023010"/>
    </source>
</evidence>
<feature type="compositionally biased region" description="Basic and acidic residues" evidence="15">
    <location>
        <begin position="121"/>
        <end position="134"/>
    </location>
</feature>
<organism evidence="17 18">
    <name type="scientific">Marssonina brunnea f. sp. multigermtubi (strain MB_m1)</name>
    <name type="common">Marssonina leaf spot fungus</name>
    <dbReference type="NCBI Taxonomy" id="1072389"/>
    <lineage>
        <taxon>Eukaryota</taxon>
        <taxon>Fungi</taxon>
        <taxon>Dikarya</taxon>
        <taxon>Ascomycota</taxon>
        <taxon>Pezizomycotina</taxon>
        <taxon>Leotiomycetes</taxon>
        <taxon>Helotiales</taxon>
        <taxon>Drepanopezizaceae</taxon>
        <taxon>Drepanopeziza</taxon>
    </lineage>
</organism>
<evidence type="ECO:0000256" key="8">
    <source>
        <dbReference type="ARBA" id="ARBA00022946"/>
    </source>
</evidence>
<dbReference type="eggNOG" id="KOG2832">
    <property type="taxonomic scope" value="Eukaryota"/>
</dbReference>
<feature type="compositionally biased region" description="Polar residues" evidence="15">
    <location>
        <begin position="1"/>
        <end position="23"/>
    </location>
</feature>
<comment type="function">
    <text evidence="13">Essential component of the TIM23 complex, a complex that mediates the translocation of transit peptide-containing proteins across the mitochondrial inner membrane. Required to direct preproteins in transit and direct them to the channel protein TIM23, and possibly facilitates transfer of the translocating proteins from the TOM complex to the TIM23 complex.</text>
</comment>
<dbReference type="CDD" id="cd07521">
    <property type="entry name" value="HAD_FCP1-like"/>
    <property type="match status" value="1"/>
</dbReference>
<keyword evidence="5" id="KW-0812">Transmembrane</keyword>
<keyword evidence="9" id="KW-1133">Transmembrane helix</keyword>
<keyword evidence="18" id="KW-1185">Reference proteome</keyword>
<dbReference type="OrthoDB" id="287041at2759"/>
<feature type="domain" description="FCP1 homology" evidence="16">
    <location>
        <begin position="302"/>
        <end position="445"/>
    </location>
</feature>
<dbReference type="STRING" id="1072389.K1XZE6"/>
<evidence type="ECO:0000256" key="7">
    <source>
        <dbReference type="ARBA" id="ARBA00022927"/>
    </source>
</evidence>
<reference evidence="17 18" key="1">
    <citation type="journal article" date="2012" name="BMC Genomics">
        <title>Sequencing the genome of Marssonina brunnea reveals fungus-poplar co-evolution.</title>
        <authorList>
            <person name="Zhu S."/>
            <person name="Cao Y.-Z."/>
            <person name="Jiang C."/>
            <person name="Tan B.-Y."/>
            <person name="Wang Z."/>
            <person name="Feng S."/>
            <person name="Zhang L."/>
            <person name="Su X.-H."/>
            <person name="Brejova B."/>
            <person name="Vinar T."/>
            <person name="Xu M."/>
            <person name="Wang M.-X."/>
            <person name="Zhang S.-G."/>
            <person name="Huang M.-R."/>
            <person name="Wu R."/>
            <person name="Zhou Y."/>
        </authorList>
    </citation>
    <scope>NUCLEOTIDE SEQUENCE [LARGE SCALE GENOMIC DNA]</scope>
    <source>
        <strain evidence="17 18">MB_m1</strain>
    </source>
</reference>
<dbReference type="InterPro" id="IPR036412">
    <property type="entry name" value="HAD-like_sf"/>
</dbReference>
<evidence type="ECO:0000256" key="13">
    <source>
        <dbReference type="ARBA" id="ARBA00059797"/>
    </source>
</evidence>
<dbReference type="GO" id="GO:0015031">
    <property type="term" value="P:protein transport"/>
    <property type="evidence" value="ECO:0007669"/>
    <property type="project" value="UniProtKB-KW"/>
</dbReference>
<dbReference type="EMBL" id="JH921434">
    <property type="protein sequence ID" value="EKD18159.1"/>
    <property type="molecule type" value="Genomic_DNA"/>
</dbReference>
<evidence type="ECO:0000256" key="6">
    <source>
        <dbReference type="ARBA" id="ARBA00022792"/>
    </source>
</evidence>
<evidence type="ECO:0000256" key="12">
    <source>
        <dbReference type="ARBA" id="ARBA00023136"/>
    </source>
</evidence>